<accession>A0ABD1MQZ6</accession>
<evidence type="ECO:0000313" key="2">
    <source>
        <dbReference type="Proteomes" id="UP001603857"/>
    </source>
</evidence>
<comment type="caution">
    <text evidence="1">The sequence shown here is derived from an EMBL/GenBank/DDBJ whole genome shotgun (WGS) entry which is preliminary data.</text>
</comment>
<gene>
    <name evidence="1" type="ORF">Fmac_012679</name>
</gene>
<proteinExistence type="predicted"/>
<dbReference type="AlphaFoldDB" id="A0ABD1MQZ6"/>
<keyword evidence="2" id="KW-1185">Reference proteome</keyword>
<reference evidence="1 2" key="1">
    <citation type="submission" date="2024-08" db="EMBL/GenBank/DDBJ databases">
        <title>Insights into the chromosomal genome structure of Flemingia macrophylla.</title>
        <authorList>
            <person name="Ding Y."/>
            <person name="Zhao Y."/>
            <person name="Bi W."/>
            <person name="Wu M."/>
            <person name="Zhao G."/>
            <person name="Gong Y."/>
            <person name="Li W."/>
            <person name="Zhang P."/>
        </authorList>
    </citation>
    <scope>NUCLEOTIDE SEQUENCE [LARGE SCALE GENOMIC DNA]</scope>
    <source>
        <strain evidence="1">DYQJB</strain>
        <tissue evidence="1">Leaf</tissue>
    </source>
</reference>
<name>A0ABD1MQZ6_9FABA</name>
<organism evidence="1 2">
    <name type="scientific">Flemingia macrophylla</name>
    <dbReference type="NCBI Taxonomy" id="520843"/>
    <lineage>
        <taxon>Eukaryota</taxon>
        <taxon>Viridiplantae</taxon>
        <taxon>Streptophyta</taxon>
        <taxon>Embryophyta</taxon>
        <taxon>Tracheophyta</taxon>
        <taxon>Spermatophyta</taxon>
        <taxon>Magnoliopsida</taxon>
        <taxon>eudicotyledons</taxon>
        <taxon>Gunneridae</taxon>
        <taxon>Pentapetalae</taxon>
        <taxon>rosids</taxon>
        <taxon>fabids</taxon>
        <taxon>Fabales</taxon>
        <taxon>Fabaceae</taxon>
        <taxon>Papilionoideae</taxon>
        <taxon>50 kb inversion clade</taxon>
        <taxon>NPAAA clade</taxon>
        <taxon>indigoferoid/millettioid clade</taxon>
        <taxon>Phaseoleae</taxon>
        <taxon>Flemingia</taxon>
    </lineage>
</organism>
<protein>
    <submittedName>
        <fullName evidence="1">Uncharacterized protein</fullName>
    </submittedName>
</protein>
<dbReference type="Proteomes" id="UP001603857">
    <property type="component" value="Unassembled WGS sequence"/>
</dbReference>
<sequence>MSPEQAREMFRSYEHQQQQHEFLRFGGGFDVGSASSRRVRPVSQPIADRLSPSLALGHFDNAFHMQRTAASGENLIILIPITFPLKLGFFDSLHTVETCTRVATNSRPKRRSQCPLRSPRTTSVELLVPLADFQFCSLYAFMLFHQTIFSLVENELLSLLTSGCKIDYKCP</sequence>
<dbReference type="EMBL" id="JBGMDY010000004">
    <property type="protein sequence ID" value="KAL2338233.1"/>
    <property type="molecule type" value="Genomic_DNA"/>
</dbReference>
<evidence type="ECO:0000313" key="1">
    <source>
        <dbReference type="EMBL" id="KAL2338233.1"/>
    </source>
</evidence>